<keyword evidence="2" id="KW-1185">Reference proteome</keyword>
<organism evidence="1 2">
    <name type="scientific">Nonlabens tegetincola</name>
    <dbReference type="NCBI Taxonomy" id="323273"/>
    <lineage>
        <taxon>Bacteria</taxon>
        <taxon>Pseudomonadati</taxon>
        <taxon>Bacteroidota</taxon>
        <taxon>Flavobacteriia</taxon>
        <taxon>Flavobacteriales</taxon>
        <taxon>Flavobacteriaceae</taxon>
        <taxon>Nonlabens</taxon>
    </lineage>
</organism>
<dbReference type="SUPFAM" id="SSF52266">
    <property type="entry name" value="SGNH hydrolase"/>
    <property type="match status" value="1"/>
</dbReference>
<dbReference type="Pfam" id="PF08885">
    <property type="entry name" value="GSCFA"/>
    <property type="match status" value="1"/>
</dbReference>
<dbReference type="AlphaFoldDB" id="A0A090Q0B2"/>
<dbReference type="RefSeq" id="WP_042277800.1">
    <property type="nucleotide sequence ID" value="NZ_BBML01000002.1"/>
</dbReference>
<proteinExistence type="predicted"/>
<name>A0A090Q0B2_9FLAO</name>
<protein>
    <submittedName>
        <fullName evidence="1">Uncharacterized protein</fullName>
    </submittedName>
</protein>
<gene>
    <name evidence="1" type="ORF">JCM19294_2002</name>
</gene>
<comment type="caution">
    <text evidence="1">The sequence shown here is derived from an EMBL/GenBank/DDBJ whole genome shotgun (WGS) entry which is preliminary data.</text>
</comment>
<sequence>MQLTTPVTIKPASTPINNDSQLIFIGSCFAQNIGEKCIYYGFPTLINPMGILFNPVSIARIFERVRDERWYQSTDVETPFCYEVHSQMNHEDETQLLENLNHQLKQLKKQLSNTSHLFVTLGTAWVYKHKESKKIVANCHKQPQYIFEKLLLSMQEINQALDTIEQVAKTHNPNVKIIYTVSPVRHTRDGMVENTRSKSRLHEGVLGHVSNDVSYFPAYEVVLDELRDYRFFKSDMIHLNEVGIEYVWSRFRESVIDTKLDQQMSIVEKFRRLEAHKPQNKLKHEEMVKEMKDKVISLYPKVQLK</sequence>
<dbReference type="EMBL" id="BBML01000002">
    <property type="protein sequence ID" value="GAK96489.1"/>
    <property type="molecule type" value="Genomic_DNA"/>
</dbReference>
<dbReference type="Proteomes" id="UP000029221">
    <property type="component" value="Unassembled WGS sequence"/>
</dbReference>
<reference evidence="1" key="1">
    <citation type="journal article" date="2014" name="Genome Announc.">
        <title>Draft Genome Sequences of Marine Flavobacterium Nonlabens Strains NR17, NR24, NR27, NR32, NR33, and Ara13.</title>
        <authorList>
            <person name="Nakanishi M."/>
            <person name="Meirelles P."/>
            <person name="Suzuki R."/>
            <person name="Takatani N."/>
            <person name="Mino S."/>
            <person name="Suda W."/>
            <person name="Oshima K."/>
            <person name="Hattori M."/>
            <person name="Ohkuma M."/>
            <person name="Hosokawa M."/>
            <person name="Miyashita K."/>
            <person name="Thompson F.L."/>
            <person name="Niwa A."/>
            <person name="Sawabe T."/>
            <person name="Sawabe T."/>
        </authorList>
    </citation>
    <scope>NUCLEOTIDE SEQUENCE [LARGE SCALE GENOMIC DNA]</scope>
    <source>
        <strain evidence="1">JCM 19294</strain>
    </source>
</reference>
<dbReference type="eggNOG" id="COG2755">
    <property type="taxonomic scope" value="Bacteria"/>
</dbReference>
<accession>A0A090Q0B2</accession>
<dbReference type="STRING" id="319236.BST91_07870"/>
<dbReference type="InterPro" id="IPR014982">
    <property type="entry name" value="GSCFA"/>
</dbReference>
<evidence type="ECO:0000313" key="1">
    <source>
        <dbReference type="EMBL" id="GAK96489.1"/>
    </source>
</evidence>
<evidence type="ECO:0000313" key="2">
    <source>
        <dbReference type="Proteomes" id="UP000029221"/>
    </source>
</evidence>